<dbReference type="Gene3D" id="1.20.1600.10">
    <property type="entry name" value="Outer membrane efflux proteins (OEP)"/>
    <property type="match status" value="1"/>
</dbReference>
<dbReference type="PANTHER" id="PTHR30203:SF32">
    <property type="entry name" value="CATION EFFLUX SYSTEM PROTEIN CUSC"/>
    <property type="match status" value="1"/>
</dbReference>
<dbReference type="AlphaFoldDB" id="A0A4U1I3H4"/>
<dbReference type="InterPro" id="IPR003423">
    <property type="entry name" value="OMP_efflux"/>
</dbReference>
<accession>A0A4U1I3H4</accession>
<dbReference type="Gene3D" id="2.20.200.10">
    <property type="entry name" value="Outer membrane efflux proteins (OEP)"/>
    <property type="match status" value="1"/>
</dbReference>
<name>A0A4U1I3H4_9BURK</name>
<evidence type="ECO:0000313" key="5">
    <source>
        <dbReference type="Proteomes" id="UP000305539"/>
    </source>
</evidence>
<dbReference type="Pfam" id="PF02321">
    <property type="entry name" value="OEP"/>
    <property type="match status" value="2"/>
</dbReference>
<proteinExistence type="inferred from homology"/>
<dbReference type="Proteomes" id="UP000305539">
    <property type="component" value="Unassembled WGS sequence"/>
</dbReference>
<dbReference type="SUPFAM" id="SSF56954">
    <property type="entry name" value="Outer membrane efflux proteins (OEP)"/>
    <property type="match status" value="1"/>
</dbReference>
<keyword evidence="5" id="KW-1185">Reference proteome</keyword>
<comment type="subcellular location">
    <subcellularLocation>
        <location evidence="2">Cell membrane</location>
        <topology evidence="2">Lipid-anchor</topology>
    </subcellularLocation>
</comment>
<keyword evidence="2" id="KW-0564">Palmitate</keyword>
<dbReference type="EMBL" id="SWJE01000008">
    <property type="protein sequence ID" value="TKC87793.1"/>
    <property type="molecule type" value="Genomic_DNA"/>
</dbReference>
<dbReference type="PROSITE" id="PS51257">
    <property type="entry name" value="PROKAR_LIPOPROTEIN"/>
    <property type="match status" value="1"/>
</dbReference>
<keyword evidence="3" id="KW-0175">Coiled coil</keyword>
<evidence type="ECO:0000256" key="1">
    <source>
        <dbReference type="ARBA" id="ARBA00007613"/>
    </source>
</evidence>
<evidence type="ECO:0000313" key="4">
    <source>
        <dbReference type="EMBL" id="TKC87793.1"/>
    </source>
</evidence>
<evidence type="ECO:0000256" key="2">
    <source>
        <dbReference type="RuleBase" id="RU362097"/>
    </source>
</evidence>
<feature type="coiled-coil region" evidence="3">
    <location>
        <begin position="370"/>
        <end position="408"/>
    </location>
</feature>
<keyword evidence="2" id="KW-0732">Signal</keyword>
<dbReference type="RefSeq" id="WP_136896057.1">
    <property type="nucleotide sequence ID" value="NZ_SWJE01000008.1"/>
</dbReference>
<feature type="signal peptide" evidence="2">
    <location>
        <begin position="1"/>
        <end position="20"/>
    </location>
</feature>
<dbReference type="GO" id="GO:0005886">
    <property type="term" value="C:plasma membrane"/>
    <property type="evidence" value="ECO:0007669"/>
    <property type="project" value="UniProtKB-SubCell"/>
</dbReference>
<evidence type="ECO:0000256" key="3">
    <source>
        <dbReference type="SAM" id="Coils"/>
    </source>
</evidence>
<feature type="chain" id="PRO_5021040860" evidence="2">
    <location>
        <begin position="21"/>
        <end position="491"/>
    </location>
</feature>
<organism evidence="4 5">
    <name type="scientific">Trinickia terrae</name>
    <dbReference type="NCBI Taxonomy" id="2571161"/>
    <lineage>
        <taxon>Bacteria</taxon>
        <taxon>Pseudomonadati</taxon>
        <taxon>Pseudomonadota</taxon>
        <taxon>Betaproteobacteria</taxon>
        <taxon>Burkholderiales</taxon>
        <taxon>Burkholderiaceae</taxon>
        <taxon>Trinickia</taxon>
    </lineage>
</organism>
<keyword evidence="2" id="KW-0472">Membrane</keyword>
<dbReference type="InterPro" id="IPR010131">
    <property type="entry name" value="MdtP/NodT-like"/>
</dbReference>
<gene>
    <name evidence="4" type="ORF">FAZ69_16060</name>
</gene>
<feature type="coiled-coil region" evidence="3">
    <location>
        <begin position="227"/>
        <end position="261"/>
    </location>
</feature>
<keyword evidence="2" id="KW-0812">Transmembrane</keyword>
<reference evidence="4 5" key="1">
    <citation type="submission" date="2019-04" db="EMBL/GenBank/DDBJ databases">
        <title>Trinickia sp. 7GSK02, isolated from subtropical forest soil.</title>
        <authorList>
            <person name="Gao Z.-H."/>
            <person name="Qiu L.-H."/>
        </authorList>
    </citation>
    <scope>NUCLEOTIDE SEQUENCE [LARGE SCALE GENOMIC DNA]</scope>
    <source>
        <strain evidence="4 5">7GSK02</strain>
    </source>
</reference>
<comment type="caution">
    <text evidence="4">The sequence shown here is derived from an EMBL/GenBank/DDBJ whole genome shotgun (WGS) entry which is preliminary data.</text>
</comment>
<sequence>MTILKHTICIALAGALGLMAGCTTVGHDFVAPQGATAPAYRYAAQSGAPSAARLPANWWTVFGDGTLDGLEQRAQQDSPSLKASAMRLVQAKAQLGNAKASQLPSLDFGASAERLRDSRTTPVAQALDGTLISGNQITLGLSMSYEVDIWGRVRRLVESADAQLQAAGLDHDEVALLLSTQIASTYWQLRGTLVEVAILRDAVATRQESRKLVDARFEHGFTNELDVSRATVELANAQADLRDMERRRNLLENRLATLIGASPSQPLIAEQAGPLPEPPSLPVGLPAQLLSQRPDLARSVALLRSANAQVGVAEAAFYPSVQLTGNFGYASTTLAHLVEGNSRQFEIGPLALSLPIFDGGRNRANLAFSKARYDEALADYQQELLTALREVEDALSDSEQRQLQAKAQAPAQQAAARAYQVALARYQKGLSSYLDVTDAQRSALAEDLAASQIHTQRLLASVAVVRAFGGGWQSEPAGTGTAASVQPLAMR</sequence>
<comment type="similarity">
    <text evidence="1 2">Belongs to the outer membrane factor (OMF) (TC 1.B.17) family.</text>
</comment>
<keyword evidence="2" id="KW-0449">Lipoprotein</keyword>
<dbReference type="NCBIfam" id="TIGR01845">
    <property type="entry name" value="outer_NodT"/>
    <property type="match status" value="1"/>
</dbReference>
<dbReference type="OrthoDB" id="9770517at2"/>
<dbReference type="PANTHER" id="PTHR30203">
    <property type="entry name" value="OUTER MEMBRANE CATION EFFLUX PROTEIN"/>
    <property type="match status" value="1"/>
</dbReference>
<protein>
    <submittedName>
        <fullName evidence="4">Efflux transporter outer membrane subunit</fullName>
    </submittedName>
</protein>
<keyword evidence="2" id="KW-1134">Transmembrane beta strand</keyword>
<dbReference type="GO" id="GO:0015562">
    <property type="term" value="F:efflux transmembrane transporter activity"/>
    <property type="evidence" value="ECO:0007669"/>
    <property type="project" value="InterPro"/>
</dbReference>